<evidence type="ECO:0000256" key="6">
    <source>
        <dbReference type="ARBA" id="ARBA00023242"/>
    </source>
</evidence>
<dbReference type="Pfam" id="PF13621">
    <property type="entry name" value="Cupin_8"/>
    <property type="match status" value="1"/>
</dbReference>
<keyword evidence="3" id="KW-0479">Metal-binding</keyword>
<keyword evidence="9" id="KW-1185">Reference proteome</keyword>
<dbReference type="PANTHER" id="PTHR12461:SF106">
    <property type="entry name" value="BIFUNCTIONAL PEPTIDASE AND ARGINYL-HYDROXYLASE JMJD5"/>
    <property type="match status" value="1"/>
</dbReference>
<evidence type="ECO:0000256" key="2">
    <source>
        <dbReference type="ARBA" id="ARBA00004123"/>
    </source>
</evidence>
<accession>A0ABN7T1D4</accession>
<organism evidence="8 9">
    <name type="scientific">Oikopleura dioica</name>
    <name type="common">Tunicate</name>
    <dbReference type="NCBI Taxonomy" id="34765"/>
    <lineage>
        <taxon>Eukaryota</taxon>
        <taxon>Metazoa</taxon>
        <taxon>Chordata</taxon>
        <taxon>Tunicata</taxon>
        <taxon>Appendicularia</taxon>
        <taxon>Copelata</taxon>
        <taxon>Oikopleuridae</taxon>
        <taxon>Oikopleura</taxon>
    </lineage>
</organism>
<dbReference type="EMBL" id="OU015567">
    <property type="protein sequence ID" value="CAG5111603.1"/>
    <property type="molecule type" value="Genomic_DNA"/>
</dbReference>
<dbReference type="InterPro" id="IPR041667">
    <property type="entry name" value="Cupin_8"/>
</dbReference>
<evidence type="ECO:0000313" key="9">
    <source>
        <dbReference type="Proteomes" id="UP001158576"/>
    </source>
</evidence>
<evidence type="ECO:0000256" key="5">
    <source>
        <dbReference type="ARBA" id="ARBA00023004"/>
    </source>
</evidence>
<sequence>MDFPKTEKLKLELFPKGLHFSISELLLELVNEQEEFSRALKRVELLRDVAHDQLNAGKYSDVDVKWRRAYYLFSFVEAFCKFRMNQSSVEILKSCDEGLLMGAPVDGFMQHPLLEQVPELYDDIEFPDYCFTNSSDDPEVNAWIGPAGTVSSLHTDNKFNLFAQIRGKKYFVLADPKYSSLIPTVSKVMFNSSKLEVEDKEVWDNSGVVFEDCIVQEGDLLYIPKLYWHYVRSLTPSISLSIWFE</sequence>
<comment type="subcellular location">
    <subcellularLocation>
        <location evidence="2">Nucleus</location>
    </subcellularLocation>
</comment>
<keyword evidence="5" id="KW-0408">Iron</keyword>
<dbReference type="InterPro" id="IPR003347">
    <property type="entry name" value="JmjC_dom"/>
</dbReference>
<dbReference type="PROSITE" id="PS51184">
    <property type="entry name" value="JMJC"/>
    <property type="match status" value="1"/>
</dbReference>
<evidence type="ECO:0000256" key="4">
    <source>
        <dbReference type="ARBA" id="ARBA00023002"/>
    </source>
</evidence>
<comment type="cofactor">
    <cofactor evidence="1">
        <name>Fe(2+)</name>
        <dbReference type="ChEBI" id="CHEBI:29033"/>
    </cofactor>
</comment>
<dbReference type="Proteomes" id="UP001158576">
    <property type="component" value="Chromosome 2"/>
</dbReference>
<evidence type="ECO:0000259" key="7">
    <source>
        <dbReference type="PROSITE" id="PS51184"/>
    </source>
</evidence>
<evidence type="ECO:0000256" key="3">
    <source>
        <dbReference type="ARBA" id="ARBA00022723"/>
    </source>
</evidence>
<dbReference type="SUPFAM" id="SSF51197">
    <property type="entry name" value="Clavaminate synthase-like"/>
    <property type="match status" value="1"/>
</dbReference>
<protein>
    <submittedName>
        <fullName evidence="8">Oidioi.mRNA.OKI2018_I69.chr2.g5892.t1.cds</fullName>
    </submittedName>
</protein>
<keyword evidence="6" id="KW-0539">Nucleus</keyword>
<gene>
    <name evidence="8" type="ORF">OKIOD_LOCUS14657</name>
</gene>
<dbReference type="PANTHER" id="PTHR12461">
    <property type="entry name" value="HYPOXIA-INDUCIBLE FACTOR 1 ALPHA INHIBITOR-RELATED"/>
    <property type="match status" value="1"/>
</dbReference>
<evidence type="ECO:0000313" key="8">
    <source>
        <dbReference type="EMBL" id="CAG5111603.1"/>
    </source>
</evidence>
<proteinExistence type="predicted"/>
<dbReference type="Gene3D" id="2.60.120.650">
    <property type="entry name" value="Cupin"/>
    <property type="match status" value="1"/>
</dbReference>
<reference evidence="8 9" key="1">
    <citation type="submission" date="2021-04" db="EMBL/GenBank/DDBJ databases">
        <authorList>
            <person name="Bliznina A."/>
        </authorList>
    </citation>
    <scope>NUCLEOTIDE SEQUENCE [LARGE SCALE GENOMIC DNA]</scope>
</reference>
<name>A0ABN7T1D4_OIKDI</name>
<dbReference type="SMART" id="SM00558">
    <property type="entry name" value="JmjC"/>
    <property type="match status" value="1"/>
</dbReference>
<keyword evidence="4" id="KW-0560">Oxidoreductase</keyword>
<evidence type="ECO:0000256" key="1">
    <source>
        <dbReference type="ARBA" id="ARBA00001954"/>
    </source>
</evidence>
<feature type="domain" description="JmjC" evidence="7">
    <location>
        <begin position="115"/>
        <end position="245"/>
    </location>
</feature>